<sequence length="163" mass="19199">MNNLLLLENNLSRRRIWRHGQRKEWLNAIHVKREELGEFHHIKDPKRFYGYLRMTRDTFDYILSEVRRDLTKCNNFRKTISPEEGVVVTLSSRPNVSLIPLQFFFRSSTETNDSLCFTYLTTGPSFKTLGYSYRVADNTICNIIHDTYKVLGASSRHAYEVSN</sequence>
<evidence type="ECO:0000313" key="1">
    <source>
        <dbReference type="EMBL" id="KAJ8871366.1"/>
    </source>
</evidence>
<dbReference type="EMBL" id="JARBHB010000012">
    <property type="protein sequence ID" value="KAJ8871366.1"/>
    <property type="molecule type" value="Genomic_DNA"/>
</dbReference>
<accession>A0ABQ9GH59</accession>
<comment type="caution">
    <text evidence="1">The sequence shown here is derived from an EMBL/GenBank/DDBJ whole genome shotgun (WGS) entry which is preliminary data.</text>
</comment>
<reference evidence="1 2" key="1">
    <citation type="submission" date="2023-02" db="EMBL/GenBank/DDBJ databases">
        <title>LHISI_Scaffold_Assembly.</title>
        <authorList>
            <person name="Stuart O.P."/>
            <person name="Cleave R."/>
            <person name="Magrath M.J.L."/>
            <person name="Mikheyev A.S."/>
        </authorList>
    </citation>
    <scope>NUCLEOTIDE SEQUENCE [LARGE SCALE GENOMIC DNA]</scope>
    <source>
        <strain evidence="1">Daus_M_001</strain>
        <tissue evidence="1">Leg muscle</tissue>
    </source>
</reference>
<evidence type="ECO:0000313" key="2">
    <source>
        <dbReference type="Proteomes" id="UP001159363"/>
    </source>
</evidence>
<proteinExistence type="predicted"/>
<name>A0ABQ9GH59_9NEOP</name>
<keyword evidence="2" id="KW-1185">Reference proteome</keyword>
<gene>
    <name evidence="1" type="ORF">PR048_027683</name>
</gene>
<organism evidence="1 2">
    <name type="scientific">Dryococelus australis</name>
    <dbReference type="NCBI Taxonomy" id="614101"/>
    <lineage>
        <taxon>Eukaryota</taxon>
        <taxon>Metazoa</taxon>
        <taxon>Ecdysozoa</taxon>
        <taxon>Arthropoda</taxon>
        <taxon>Hexapoda</taxon>
        <taxon>Insecta</taxon>
        <taxon>Pterygota</taxon>
        <taxon>Neoptera</taxon>
        <taxon>Polyneoptera</taxon>
        <taxon>Phasmatodea</taxon>
        <taxon>Verophasmatodea</taxon>
        <taxon>Anareolatae</taxon>
        <taxon>Phasmatidae</taxon>
        <taxon>Eurycanthinae</taxon>
        <taxon>Dryococelus</taxon>
    </lineage>
</organism>
<protein>
    <submittedName>
        <fullName evidence="1">Uncharacterized protein</fullName>
    </submittedName>
</protein>
<dbReference type="Proteomes" id="UP001159363">
    <property type="component" value="Chromosome 11"/>
</dbReference>